<dbReference type="Proteomes" id="UP001175227">
    <property type="component" value="Unassembled WGS sequence"/>
</dbReference>
<accession>A0AA39T9F2</accession>
<evidence type="ECO:0000313" key="2">
    <source>
        <dbReference type="Proteomes" id="UP001175227"/>
    </source>
</evidence>
<organism evidence="1 2">
    <name type="scientific">Armillaria novae-zelandiae</name>
    <dbReference type="NCBI Taxonomy" id="153914"/>
    <lineage>
        <taxon>Eukaryota</taxon>
        <taxon>Fungi</taxon>
        <taxon>Dikarya</taxon>
        <taxon>Basidiomycota</taxon>
        <taxon>Agaricomycotina</taxon>
        <taxon>Agaricomycetes</taxon>
        <taxon>Agaricomycetidae</taxon>
        <taxon>Agaricales</taxon>
        <taxon>Marasmiineae</taxon>
        <taxon>Physalacriaceae</taxon>
        <taxon>Armillaria</taxon>
    </lineage>
</organism>
<comment type="caution">
    <text evidence="1">The sequence shown here is derived from an EMBL/GenBank/DDBJ whole genome shotgun (WGS) entry which is preliminary data.</text>
</comment>
<sequence>MSTEGLVYSHKIPLDKVPRLILHVEDAHPYLAAHMDTLHDFGLSNSHYGQEWTRWRLKTEEFNWDKLDFDISHCLPGEEEYMANASHCIAENNLHPFWMHSLPAPYRPLVATSSAKPSADVAVTMPCV</sequence>
<dbReference type="EMBL" id="JAUEPR010000032">
    <property type="protein sequence ID" value="KAK0473621.1"/>
    <property type="molecule type" value="Genomic_DNA"/>
</dbReference>
<name>A0AA39T9F2_9AGAR</name>
<proteinExistence type="predicted"/>
<gene>
    <name evidence="1" type="ORF">IW261DRAFT_1569699</name>
</gene>
<protein>
    <submittedName>
        <fullName evidence="1">Uncharacterized protein</fullName>
    </submittedName>
</protein>
<dbReference type="AlphaFoldDB" id="A0AA39T9F2"/>
<reference evidence="1" key="1">
    <citation type="submission" date="2023-06" db="EMBL/GenBank/DDBJ databases">
        <authorList>
            <consortium name="Lawrence Berkeley National Laboratory"/>
            <person name="Ahrendt S."/>
            <person name="Sahu N."/>
            <person name="Indic B."/>
            <person name="Wong-Bajracharya J."/>
            <person name="Merenyi Z."/>
            <person name="Ke H.-M."/>
            <person name="Monk M."/>
            <person name="Kocsube S."/>
            <person name="Drula E."/>
            <person name="Lipzen A."/>
            <person name="Balint B."/>
            <person name="Henrissat B."/>
            <person name="Andreopoulos B."/>
            <person name="Martin F.M."/>
            <person name="Harder C.B."/>
            <person name="Rigling D."/>
            <person name="Ford K.L."/>
            <person name="Foster G.D."/>
            <person name="Pangilinan J."/>
            <person name="Papanicolaou A."/>
            <person name="Barry K."/>
            <person name="LaButti K."/>
            <person name="Viragh M."/>
            <person name="Koriabine M."/>
            <person name="Yan M."/>
            <person name="Riley R."/>
            <person name="Champramary S."/>
            <person name="Plett K.L."/>
            <person name="Tsai I.J."/>
            <person name="Slot J."/>
            <person name="Sipos G."/>
            <person name="Plett J."/>
            <person name="Nagy L.G."/>
            <person name="Grigoriev I.V."/>
        </authorList>
    </citation>
    <scope>NUCLEOTIDE SEQUENCE</scope>
    <source>
        <strain evidence="1">ICMP 16352</strain>
    </source>
</reference>
<keyword evidence="2" id="KW-1185">Reference proteome</keyword>
<evidence type="ECO:0000313" key="1">
    <source>
        <dbReference type="EMBL" id="KAK0473621.1"/>
    </source>
</evidence>